<organism evidence="1 2">
    <name type="scientific">Tetrabaena socialis</name>
    <dbReference type="NCBI Taxonomy" id="47790"/>
    <lineage>
        <taxon>Eukaryota</taxon>
        <taxon>Viridiplantae</taxon>
        <taxon>Chlorophyta</taxon>
        <taxon>core chlorophytes</taxon>
        <taxon>Chlorophyceae</taxon>
        <taxon>CS clade</taxon>
        <taxon>Chlamydomonadales</taxon>
        <taxon>Tetrabaenaceae</taxon>
        <taxon>Tetrabaena</taxon>
    </lineage>
</organism>
<dbReference type="Gene3D" id="3.40.30.10">
    <property type="entry name" value="Glutaredoxin"/>
    <property type="match status" value="1"/>
</dbReference>
<dbReference type="InterPro" id="IPR036249">
    <property type="entry name" value="Thioredoxin-like_sf"/>
</dbReference>
<dbReference type="EMBL" id="PGGS01000148">
    <property type="protein sequence ID" value="PNH08054.1"/>
    <property type="molecule type" value="Genomic_DNA"/>
</dbReference>
<evidence type="ECO:0000313" key="1">
    <source>
        <dbReference type="EMBL" id="PNH08054.1"/>
    </source>
</evidence>
<reference evidence="1 2" key="1">
    <citation type="journal article" date="2017" name="Mol. Biol. Evol.">
        <title>The 4-celled Tetrabaena socialis nuclear genome reveals the essential components for genetic control of cell number at the origin of multicellularity in the volvocine lineage.</title>
        <authorList>
            <person name="Featherston J."/>
            <person name="Arakaki Y."/>
            <person name="Hanschen E.R."/>
            <person name="Ferris P.J."/>
            <person name="Michod R.E."/>
            <person name="Olson B.J.S.C."/>
            <person name="Nozaki H."/>
            <person name="Durand P.M."/>
        </authorList>
    </citation>
    <scope>NUCLEOTIDE SEQUENCE [LARGE SCALE GENOMIC DNA]</scope>
    <source>
        <strain evidence="1 2">NIES-571</strain>
    </source>
</reference>
<accession>A0A2J8A6A0</accession>
<gene>
    <name evidence="1" type="ORF">TSOC_005440</name>
</gene>
<protein>
    <recommendedName>
        <fullName evidence="3">Glutathione peroxidase</fullName>
    </recommendedName>
</protein>
<comment type="caution">
    <text evidence="1">The sequence shown here is derived from an EMBL/GenBank/DDBJ whole genome shotgun (WGS) entry which is preliminary data.</text>
</comment>
<sequence length="83" mass="8936">MYALLRNSIPARIALQRLPSRARFSSMASSGFYALSAQTASGATLDFSSLQGKVVVVVNVASKSSRVRHMSSVLDQWQLSSST</sequence>
<dbReference type="Proteomes" id="UP000236333">
    <property type="component" value="Unassembled WGS sequence"/>
</dbReference>
<evidence type="ECO:0008006" key="3">
    <source>
        <dbReference type="Google" id="ProtNLM"/>
    </source>
</evidence>
<dbReference type="AlphaFoldDB" id="A0A2J8A6A0"/>
<dbReference type="SUPFAM" id="SSF52833">
    <property type="entry name" value="Thioredoxin-like"/>
    <property type="match status" value="1"/>
</dbReference>
<name>A0A2J8A6A0_9CHLO</name>
<proteinExistence type="predicted"/>
<keyword evidence="2" id="KW-1185">Reference proteome</keyword>
<evidence type="ECO:0000313" key="2">
    <source>
        <dbReference type="Proteomes" id="UP000236333"/>
    </source>
</evidence>